<dbReference type="InterPro" id="IPR048846">
    <property type="entry name" value="PaaX-like_central"/>
</dbReference>
<dbReference type="Gene3D" id="3.30.70.2650">
    <property type="match status" value="1"/>
</dbReference>
<accession>A0A4R5YEV6</accession>
<evidence type="ECO:0000259" key="3">
    <source>
        <dbReference type="Pfam" id="PF20803"/>
    </source>
</evidence>
<gene>
    <name evidence="4" type="ORF">E2R59_11935</name>
</gene>
<dbReference type="AlphaFoldDB" id="A0A4R5YEV6"/>
<sequence length="277" mass="31315">MRPKDLVMDLFGDYVRYMGGSIRLSQLSQLLELFGVEPATTRVTLSRMRKDGWVETQRHGREMDYSATPKLLEVLDEGRERIFAPSRSPWAGQWTMVLYQIPESRRAERDQLKKTLSWEGFGQLNPTTWVAPRDVREKMCAALGCDADENIHVVTMSTGSLDRDRGLAQQCWDLEDLAADYRRFIGQCAEWTPLDSGELTPEEALVARVELVSAYRRFPFRDPQLPTVLQPDGWPGDEAYEAFVRAHQALAAPATSYVSSVLTEPAKSNTATLKTIA</sequence>
<proteinExistence type="predicted"/>
<evidence type="ECO:0000259" key="2">
    <source>
        <dbReference type="Pfam" id="PF08223"/>
    </source>
</evidence>
<organism evidence="4 5">
    <name type="scientific">Kocuria rosea</name>
    <name type="common">Deinococcus erythromyxa</name>
    <name type="synonym">Micrococcus rubens</name>
    <dbReference type="NCBI Taxonomy" id="1275"/>
    <lineage>
        <taxon>Bacteria</taxon>
        <taxon>Bacillati</taxon>
        <taxon>Actinomycetota</taxon>
        <taxon>Actinomycetes</taxon>
        <taxon>Micrococcales</taxon>
        <taxon>Micrococcaceae</taxon>
        <taxon>Kocuria</taxon>
    </lineage>
</organism>
<dbReference type="InterPro" id="IPR011965">
    <property type="entry name" value="PaaX_trns_reg"/>
</dbReference>
<protein>
    <submittedName>
        <fullName evidence="4">Phenylacetic acid-responsive transcriptional repressor</fullName>
    </submittedName>
</protein>
<feature type="domain" description="Transcriptional repressor PaaX-like N-terminal" evidence="1">
    <location>
        <begin position="4"/>
        <end position="67"/>
    </location>
</feature>
<dbReference type="Pfam" id="PF07848">
    <property type="entry name" value="PaaX"/>
    <property type="match status" value="1"/>
</dbReference>
<dbReference type="RefSeq" id="WP_133410755.1">
    <property type="nucleotide sequence ID" value="NZ_SMZT01000005.1"/>
</dbReference>
<dbReference type="SUPFAM" id="SSF46785">
    <property type="entry name" value="Winged helix' DNA-binding domain"/>
    <property type="match status" value="1"/>
</dbReference>
<dbReference type="InterPro" id="IPR012906">
    <property type="entry name" value="PaaX-like_N"/>
</dbReference>
<feature type="domain" description="Transcriptional repressor PaaX-like C-terminal" evidence="2">
    <location>
        <begin position="172"/>
        <end position="259"/>
    </location>
</feature>
<dbReference type="InterPro" id="IPR036390">
    <property type="entry name" value="WH_DNA-bd_sf"/>
</dbReference>
<dbReference type="InterPro" id="IPR036388">
    <property type="entry name" value="WH-like_DNA-bd_sf"/>
</dbReference>
<dbReference type="Pfam" id="PF08223">
    <property type="entry name" value="PaaX_C"/>
    <property type="match status" value="1"/>
</dbReference>
<dbReference type="PANTHER" id="PTHR30319:SF1">
    <property type="entry name" value="TRANSCRIPTIONAL REPRESSOR PAAX"/>
    <property type="match status" value="1"/>
</dbReference>
<name>A0A4R5YEV6_KOCRO</name>
<evidence type="ECO:0000313" key="4">
    <source>
        <dbReference type="EMBL" id="TDL41865.1"/>
    </source>
</evidence>
<dbReference type="GeneID" id="64348128"/>
<dbReference type="Gene3D" id="1.10.10.10">
    <property type="entry name" value="Winged helix-like DNA-binding domain superfamily/Winged helix DNA-binding domain"/>
    <property type="match status" value="1"/>
</dbReference>
<dbReference type="PIRSF" id="PIRSF020623">
    <property type="entry name" value="PaaX"/>
    <property type="match status" value="1"/>
</dbReference>
<dbReference type="Pfam" id="PF20803">
    <property type="entry name" value="PaaX_M"/>
    <property type="match status" value="1"/>
</dbReference>
<dbReference type="GO" id="GO:0006351">
    <property type="term" value="P:DNA-templated transcription"/>
    <property type="evidence" value="ECO:0007669"/>
    <property type="project" value="InterPro"/>
</dbReference>
<comment type="caution">
    <text evidence="4">The sequence shown here is derived from an EMBL/GenBank/DDBJ whole genome shotgun (WGS) entry which is preliminary data.</text>
</comment>
<feature type="domain" description="Transcriptional repressor PaaX-like central Cas2-like" evidence="3">
    <location>
        <begin position="88"/>
        <end position="161"/>
    </location>
</feature>
<dbReference type="Proteomes" id="UP000295163">
    <property type="component" value="Unassembled WGS sequence"/>
</dbReference>
<reference evidence="4 5" key="1">
    <citation type="submission" date="2019-03" db="EMBL/GenBank/DDBJ databases">
        <title>Genome Sequencing and Assembly of Various Microbes Isolated from Partially Reclaimed Soil and Acid Mine Drainage (AMD) Site.</title>
        <authorList>
            <person name="Steinbock B."/>
            <person name="Bechtold R."/>
            <person name="Sevigny J.L."/>
            <person name="Thomas D."/>
            <person name="Cuthill L.R."/>
            <person name="Aveiro Johannsen E.J."/>
            <person name="Thomas K."/>
            <person name="Ghosh A."/>
        </authorList>
    </citation>
    <scope>NUCLEOTIDE SEQUENCE [LARGE SCALE GENOMIC DNA]</scope>
    <source>
        <strain evidence="4 5">S-A3</strain>
    </source>
</reference>
<dbReference type="PANTHER" id="PTHR30319">
    <property type="entry name" value="PHENYLACETIC ACID REGULATOR-RELATED TRANSCRIPTIONAL REPRESSOR"/>
    <property type="match status" value="1"/>
</dbReference>
<dbReference type="EMBL" id="SMZT01000005">
    <property type="protein sequence ID" value="TDL41865.1"/>
    <property type="molecule type" value="Genomic_DNA"/>
</dbReference>
<dbReference type="InterPro" id="IPR013225">
    <property type="entry name" value="PaaX_C"/>
</dbReference>
<dbReference type="Gene3D" id="1.20.58.1460">
    <property type="match status" value="1"/>
</dbReference>
<evidence type="ECO:0000259" key="1">
    <source>
        <dbReference type="Pfam" id="PF07848"/>
    </source>
</evidence>
<evidence type="ECO:0000313" key="5">
    <source>
        <dbReference type="Proteomes" id="UP000295163"/>
    </source>
</evidence>